<comment type="catalytic activity">
    <reaction evidence="14">
        <text>GMP + diphosphate = guanine + 5-phospho-alpha-D-ribose 1-diphosphate</text>
        <dbReference type="Rhea" id="RHEA:25424"/>
        <dbReference type="ChEBI" id="CHEBI:16235"/>
        <dbReference type="ChEBI" id="CHEBI:33019"/>
        <dbReference type="ChEBI" id="CHEBI:58017"/>
        <dbReference type="ChEBI" id="CHEBI:58115"/>
        <dbReference type="EC" id="2.4.2.8"/>
    </reaction>
    <physiologicalReaction direction="right-to-left" evidence="14">
        <dbReference type="Rhea" id="RHEA:25426"/>
    </physiologicalReaction>
</comment>
<dbReference type="AlphaFoldDB" id="A0A120IAN3"/>
<evidence type="ECO:0000256" key="16">
    <source>
        <dbReference type="RuleBase" id="RU364099"/>
    </source>
</evidence>
<keyword evidence="8 16" id="KW-0328">Glycosyltransferase</keyword>
<dbReference type="InterPro" id="IPR005904">
    <property type="entry name" value="Hxn_phspho_trans"/>
</dbReference>
<dbReference type="GO" id="GO:0000287">
    <property type="term" value="F:magnesium ion binding"/>
    <property type="evidence" value="ECO:0007669"/>
    <property type="project" value="TreeGrafter"/>
</dbReference>
<accession>A0A120IAN3</accession>
<evidence type="ECO:0000256" key="8">
    <source>
        <dbReference type="ARBA" id="ARBA00022676"/>
    </source>
</evidence>
<proteinExistence type="inferred from homology"/>
<dbReference type="GO" id="GO:0005829">
    <property type="term" value="C:cytosol"/>
    <property type="evidence" value="ECO:0007669"/>
    <property type="project" value="TreeGrafter"/>
</dbReference>
<evidence type="ECO:0000256" key="1">
    <source>
        <dbReference type="ARBA" id="ARBA00001946"/>
    </source>
</evidence>
<dbReference type="GO" id="GO:0006178">
    <property type="term" value="P:guanine salvage"/>
    <property type="evidence" value="ECO:0007669"/>
    <property type="project" value="TreeGrafter"/>
</dbReference>
<evidence type="ECO:0000313" key="17">
    <source>
        <dbReference type="EMBL" id="AMB98633.1"/>
    </source>
</evidence>
<comment type="similarity">
    <text evidence="6 16">Belongs to the purine/pyrimidine phosphoribosyltransferase family.</text>
</comment>
<comment type="subcellular location">
    <subcellularLocation>
        <location evidence="3 16">Cytoplasm</location>
    </subcellularLocation>
</comment>
<dbReference type="FunFam" id="3.40.50.2020:FF:000006">
    <property type="entry name" value="Hypoxanthine phosphoribosyltransferase"/>
    <property type="match status" value="1"/>
</dbReference>
<dbReference type="GO" id="GO:0032263">
    <property type="term" value="P:GMP salvage"/>
    <property type="evidence" value="ECO:0007669"/>
    <property type="project" value="UniProtKB-UniPathway"/>
</dbReference>
<evidence type="ECO:0000256" key="6">
    <source>
        <dbReference type="ARBA" id="ARBA00008391"/>
    </source>
</evidence>
<evidence type="ECO:0000313" key="18">
    <source>
        <dbReference type="Proteomes" id="UP000062260"/>
    </source>
</evidence>
<dbReference type="SUPFAM" id="SSF53271">
    <property type="entry name" value="PRTase-like"/>
    <property type="match status" value="1"/>
</dbReference>
<dbReference type="Gene3D" id="3.40.50.2020">
    <property type="match status" value="1"/>
</dbReference>
<evidence type="ECO:0000256" key="15">
    <source>
        <dbReference type="ARBA" id="ARBA00049402"/>
    </source>
</evidence>
<dbReference type="GO" id="GO:0032264">
    <property type="term" value="P:IMP salvage"/>
    <property type="evidence" value="ECO:0007669"/>
    <property type="project" value="UniProtKB-UniPathway"/>
</dbReference>
<evidence type="ECO:0000256" key="10">
    <source>
        <dbReference type="ARBA" id="ARBA00022723"/>
    </source>
</evidence>
<keyword evidence="12 16" id="KW-0547">Nucleotide-binding</keyword>
<dbReference type="GO" id="GO:0004422">
    <property type="term" value="F:hypoxanthine phosphoribosyltransferase activity"/>
    <property type="evidence" value="ECO:0007669"/>
    <property type="project" value="InterPro"/>
</dbReference>
<comment type="catalytic activity">
    <reaction evidence="15">
        <text>IMP + diphosphate = hypoxanthine + 5-phospho-alpha-D-ribose 1-diphosphate</text>
        <dbReference type="Rhea" id="RHEA:17973"/>
        <dbReference type="ChEBI" id="CHEBI:17368"/>
        <dbReference type="ChEBI" id="CHEBI:33019"/>
        <dbReference type="ChEBI" id="CHEBI:58017"/>
        <dbReference type="ChEBI" id="CHEBI:58053"/>
        <dbReference type="EC" id="2.4.2.8"/>
    </reaction>
    <physiologicalReaction direction="right-to-left" evidence="15">
        <dbReference type="Rhea" id="RHEA:17975"/>
    </physiologicalReaction>
</comment>
<keyword evidence="10 16" id="KW-0479">Metal-binding</keyword>
<dbReference type="KEGG" id="auh:AWM75_00875"/>
<dbReference type="Proteomes" id="UP000062260">
    <property type="component" value="Chromosome"/>
</dbReference>
<dbReference type="PANTHER" id="PTHR43340:SF1">
    <property type="entry name" value="HYPOXANTHINE PHOSPHORIBOSYLTRANSFERASE"/>
    <property type="match status" value="1"/>
</dbReference>
<name>A0A120IAN3_9LACT</name>
<reference evidence="18" key="2">
    <citation type="submission" date="2016-01" db="EMBL/GenBank/DDBJ databases">
        <title>Six Aerococcus type strain genome sequencing and assembly using PacBio and Illumina Hiseq.</title>
        <authorList>
            <person name="Carkaci D."/>
            <person name="Dargis R."/>
            <person name="Nielsen X.C."/>
            <person name="Skovgaard O."/>
            <person name="Fuursted K."/>
            <person name="Christensen J.J."/>
        </authorList>
    </citation>
    <scope>NUCLEOTIDE SEQUENCE [LARGE SCALE GENOMIC DNA]</scope>
    <source>
        <strain evidence="18">CCUG42038B</strain>
    </source>
</reference>
<gene>
    <name evidence="17" type="ORF">AWM75_00875</name>
</gene>
<keyword evidence="9 16" id="KW-0808">Transferase</keyword>
<evidence type="ECO:0000256" key="12">
    <source>
        <dbReference type="ARBA" id="ARBA00022741"/>
    </source>
</evidence>
<dbReference type="Pfam" id="PF00156">
    <property type="entry name" value="Pribosyltran"/>
    <property type="match status" value="1"/>
</dbReference>
<evidence type="ECO:0000256" key="2">
    <source>
        <dbReference type="ARBA" id="ARBA00002049"/>
    </source>
</evidence>
<evidence type="ECO:0000256" key="9">
    <source>
        <dbReference type="ARBA" id="ARBA00022679"/>
    </source>
</evidence>
<dbReference type="EMBL" id="CP014163">
    <property type="protein sequence ID" value="AMB98633.1"/>
    <property type="molecule type" value="Genomic_DNA"/>
</dbReference>
<dbReference type="InterPro" id="IPR029057">
    <property type="entry name" value="PRTase-like"/>
</dbReference>
<dbReference type="InterPro" id="IPR050408">
    <property type="entry name" value="HGPRT"/>
</dbReference>
<evidence type="ECO:0000256" key="14">
    <source>
        <dbReference type="ARBA" id="ARBA00048811"/>
    </source>
</evidence>
<evidence type="ECO:0000256" key="5">
    <source>
        <dbReference type="ARBA" id="ARBA00004676"/>
    </source>
</evidence>
<dbReference type="UniPathway" id="UPA00591">
    <property type="reaction ID" value="UER00648"/>
</dbReference>
<dbReference type="CDD" id="cd06223">
    <property type="entry name" value="PRTases_typeI"/>
    <property type="match status" value="1"/>
</dbReference>
<dbReference type="RefSeq" id="WP_067977292.1">
    <property type="nucleotide sequence ID" value="NZ_CP014163.1"/>
</dbReference>
<keyword evidence="11 16" id="KW-0660">Purine salvage</keyword>
<comment type="cofactor">
    <cofactor evidence="1 16">
        <name>Mg(2+)</name>
        <dbReference type="ChEBI" id="CHEBI:18420"/>
    </cofactor>
</comment>
<dbReference type="PANTHER" id="PTHR43340">
    <property type="entry name" value="HYPOXANTHINE-GUANINE PHOSPHORIBOSYLTRANSFERASE"/>
    <property type="match status" value="1"/>
</dbReference>
<sequence length="181" mass="20498">MDELMAEILVSEDQIQARIKELAAEIAAEYQDKRPLMVCVLKGGMPFMADLVKQMDIILDLDFMDVSSYGDGFESSGEVKIIKDLSEPVKGRHVIFVEDIVDTGRTLTYLYDLLQSRQAASIKTVSLLDKPARRSQDFQADWIGFEIPDKFVVGYGLDYEGALRNYPQIAVLKESVYMDRD</sequence>
<keyword evidence="7 16" id="KW-0963">Cytoplasm</keyword>
<evidence type="ECO:0000256" key="4">
    <source>
        <dbReference type="ARBA" id="ARBA00004669"/>
    </source>
</evidence>
<evidence type="ECO:0000256" key="13">
    <source>
        <dbReference type="ARBA" id="ARBA00022842"/>
    </source>
</evidence>
<dbReference type="InterPro" id="IPR000836">
    <property type="entry name" value="PRTase_dom"/>
</dbReference>
<protein>
    <recommendedName>
        <fullName evidence="16">Hypoxanthine phosphoribosyltransferase</fullName>
        <ecNumber evidence="16">2.4.2.8</ecNumber>
    </recommendedName>
</protein>
<dbReference type="GO" id="GO:0006166">
    <property type="term" value="P:purine ribonucleoside salvage"/>
    <property type="evidence" value="ECO:0007669"/>
    <property type="project" value="UniProtKB-KW"/>
</dbReference>
<comment type="pathway">
    <text evidence="4 16">Purine metabolism; IMP biosynthesis via salvage pathway; IMP from hypoxanthine: step 1/1.</text>
</comment>
<dbReference type="GO" id="GO:0046100">
    <property type="term" value="P:hypoxanthine metabolic process"/>
    <property type="evidence" value="ECO:0007669"/>
    <property type="project" value="TreeGrafter"/>
</dbReference>
<keyword evidence="13 16" id="KW-0460">Magnesium</keyword>
<dbReference type="GO" id="GO:0000166">
    <property type="term" value="F:nucleotide binding"/>
    <property type="evidence" value="ECO:0007669"/>
    <property type="project" value="UniProtKB-KW"/>
</dbReference>
<dbReference type="GO" id="GO:0052657">
    <property type="term" value="F:guanine phosphoribosyltransferase activity"/>
    <property type="evidence" value="ECO:0007669"/>
    <property type="project" value="UniProtKB-ARBA"/>
</dbReference>
<reference evidence="17 18" key="1">
    <citation type="journal article" date="2016" name="Genome Announc.">
        <title>Complete Genome Sequences of Aerococcus christensenii CCUG 28831T, Aerococcus sanguinicola CCUG 43001T, Aerococcus urinae CCUG 36881T, Aerococcus urinaeequi CCUG 28094T, Aerococcus urinaehominis CCUG 42038 BT, and Aerococcus viridans CCUG 4311T.</title>
        <authorList>
            <person name="Carkaci D."/>
            <person name="Dargis R."/>
            <person name="Nielsen X.C."/>
            <person name="Skovgaard O."/>
            <person name="Fuursted K."/>
            <person name="Christensen J.J."/>
        </authorList>
    </citation>
    <scope>NUCLEOTIDE SEQUENCE [LARGE SCALE GENOMIC DNA]</scope>
    <source>
        <strain evidence="17 18">CCUG42038B</strain>
    </source>
</reference>
<keyword evidence="18" id="KW-1185">Reference proteome</keyword>
<evidence type="ECO:0000256" key="11">
    <source>
        <dbReference type="ARBA" id="ARBA00022726"/>
    </source>
</evidence>
<comment type="pathway">
    <text evidence="5">Purine metabolism; GMP biosynthesis via salvage pathway; GMP from guanine: step 1/1.</text>
</comment>
<dbReference type="UniPathway" id="UPA00909">
    <property type="reaction ID" value="UER00887"/>
</dbReference>
<dbReference type="OrthoDB" id="9802824at2"/>
<dbReference type="STRING" id="128944.AWM75_00875"/>
<comment type="function">
    <text evidence="2">Purine salvage pathway enzyme that catalyzes the transfer of the ribosyl-5-phosphate group from 5-phospho-alpha-D-ribose 1-diphosphate (PRPP) to the N9 position of the 6-oxopurines hypoxanthine and guanine to form the corresponding ribonucleotides IMP (inosine 5'-monophosphate) and GMP (guanosine 5'-monophosphate), with the release of PPi.</text>
</comment>
<dbReference type="EC" id="2.4.2.8" evidence="16"/>
<evidence type="ECO:0000256" key="3">
    <source>
        <dbReference type="ARBA" id="ARBA00004496"/>
    </source>
</evidence>
<dbReference type="NCBIfam" id="TIGR01203">
    <property type="entry name" value="HGPRTase"/>
    <property type="match status" value="1"/>
</dbReference>
<evidence type="ECO:0000256" key="7">
    <source>
        <dbReference type="ARBA" id="ARBA00022490"/>
    </source>
</evidence>
<organism evidence="17 18">
    <name type="scientific">Aerococcus urinaehominis</name>
    <dbReference type="NCBI Taxonomy" id="128944"/>
    <lineage>
        <taxon>Bacteria</taxon>
        <taxon>Bacillati</taxon>
        <taxon>Bacillota</taxon>
        <taxon>Bacilli</taxon>
        <taxon>Lactobacillales</taxon>
        <taxon>Aerococcaceae</taxon>
        <taxon>Aerococcus</taxon>
    </lineage>
</organism>